<keyword evidence="2" id="KW-1185">Reference proteome</keyword>
<evidence type="ECO:0000313" key="1">
    <source>
        <dbReference type="EMBL" id="GGY61324.1"/>
    </source>
</evidence>
<name>A0ABQ3AMF6_9ACTN</name>
<reference evidence="2" key="1">
    <citation type="journal article" date="2019" name="Int. J. Syst. Evol. Microbiol.">
        <title>The Global Catalogue of Microorganisms (GCM) 10K type strain sequencing project: providing services to taxonomists for standard genome sequencing and annotation.</title>
        <authorList>
            <consortium name="The Broad Institute Genomics Platform"/>
            <consortium name="The Broad Institute Genome Sequencing Center for Infectious Disease"/>
            <person name="Wu L."/>
            <person name="Ma J."/>
        </authorList>
    </citation>
    <scope>NUCLEOTIDE SEQUENCE [LARGE SCALE GENOMIC DNA]</scope>
    <source>
        <strain evidence="2">JCM 4594</strain>
    </source>
</reference>
<dbReference type="EMBL" id="BMUU01000015">
    <property type="protein sequence ID" value="GGY61324.1"/>
    <property type="molecule type" value="Genomic_DNA"/>
</dbReference>
<comment type="caution">
    <text evidence="1">The sequence shown here is derived from an EMBL/GenBank/DDBJ whole genome shotgun (WGS) entry which is preliminary data.</text>
</comment>
<sequence length="52" mass="5671">MAAGMRLALTEEERVNFARPAADPLFESVAQEYGPGVVAYVLWEPMVMCPGV</sequence>
<protein>
    <submittedName>
        <fullName evidence="1">Uncharacterized protein</fullName>
    </submittedName>
</protein>
<dbReference type="Gene3D" id="3.40.50.180">
    <property type="entry name" value="Methylesterase CheB, C-terminal domain"/>
    <property type="match status" value="1"/>
</dbReference>
<dbReference type="SUPFAM" id="SSF52738">
    <property type="entry name" value="Methylesterase CheB, C-terminal domain"/>
    <property type="match status" value="1"/>
</dbReference>
<organism evidence="1 2">
    <name type="scientific">Streptomyces xanthochromogenes</name>
    <dbReference type="NCBI Taxonomy" id="67384"/>
    <lineage>
        <taxon>Bacteria</taxon>
        <taxon>Bacillati</taxon>
        <taxon>Actinomycetota</taxon>
        <taxon>Actinomycetes</taxon>
        <taxon>Kitasatosporales</taxon>
        <taxon>Streptomycetaceae</taxon>
        <taxon>Streptomyces</taxon>
    </lineage>
</organism>
<proteinExistence type="predicted"/>
<gene>
    <name evidence="1" type="ORF">GCM10010326_65170</name>
</gene>
<evidence type="ECO:0000313" key="2">
    <source>
        <dbReference type="Proteomes" id="UP000600946"/>
    </source>
</evidence>
<dbReference type="InterPro" id="IPR035909">
    <property type="entry name" value="CheB_C"/>
</dbReference>
<dbReference type="Proteomes" id="UP000600946">
    <property type="component" value="Unassembled WGS sequence"/>
</dbReference>
<accession>A0ABQ3AMF6</accession>